<feature type="domain" description="Ig-like" evidence="8">
    <location>
        <begin position="219"/>
        <end position="316"/>
    </location>
</feature>
<accession>A0ABQ7SPJ8</accession>
<dbReference type="InterPro" id="IPR007110">
    <property type="entry name" value="Ig-like_dom"/>
</dbReference>
<dbReference type="InterPro" id="IPR013783">
    <property type="entry name" value="Ig-like_fold"/>
</dbReference>
<dbReference type="SMART" id="SM00409">
    <property type="entry name" value="IG"/>
    <property type="match status" value="4"/>
</dbReference>
<keyword evidence="3 7" id="KW-1133">Transmembrane helix</keyword>
<evidence type="ECO:0000256" key="4">
    <source>
        <dbReference type="ARBA" id="ARBA00023136"/>
    </source>
</evidence>
<dbReference type="InterPro" id="IPR013106">
    <property type="entry name" value="Ig_V-set"/>
</dbReference>
<keyword evidence="4 7" id="KW-0472">Membrane</keyword>
<evidence type="ECO:0000313" key="10">
    <source>
        <dbReference type="Proteomes" id="UP000826234"/>
    </source>
</evidence>
<feature type="domain" description="Ig-like" evidence="8">
    <location>
        <begin position="105"/>
        <end position="210"/>
    </location>
</feature>
<dbReference type="InterPro" id="IPR013162">
    <property type="entry name" value="CD80_C2-set"/>
</dbReference>
<dbReference type="InterPro" id="IPR003597">
    <property type="entry name" value="Ig_C1-set"/>
</dbReference>
<comment type="caution">
    <text evidence="9">The sequence shown here is derived from an EMBL/GenBank/DDBJ whole genome shotgun (WGS) entry which is preliminary data.</text>
</comment>
<dbReference type="Pfam" id="PF08205">
    <property type="entry name" value="C2-set_2"/>
    <property type="match status" value="1"/>
</dbReference>
<evidence type="ECO:0000256" key="5">
    <source>
        <dbReference type="ARBA" id="ARBA00023157"/>
    </source>
</evidence>
<feature type="domain" description="Ig-like" evidence="8">
    <location>
        <begin position="336"/>
        <end position="425"/>
    </location>
</feature>
<evidence type="ECO:0000256" key="6">
    <source>
        <dbReference type="ARBA" id="ARBA00023180"/>
    </source>
</evidence>
<keyword evidence="10" id="KW-1185">Reference proteome</keyword>
<dbReference type="PANTHER" id="PTHR19971">
    <property type="entry name" value="SIGNAL-REGULATORY PROTEIN BETA"/>
    <property type="match status" value="1"/>
</dbReference>
<gene>
    <name evidence="9" type="ORF">JD844_019238</name>
</gene>
<comment type="subcellular location">
    <subcellularLocation>
        <location evidence="1">Membrane</location>
        <topology evidence="1">Single-pass membrane protein</topology>
    </subcellularLocation>
</comment>
<dbReference type="PROSITE" id="PS50835">
    <property type="entry name" value="IG_LIKE"/>
    <property type="match status" value="5"/>
</dbReference>
<dbReference type="Pfam" id="PF07654">
    <property type="entry name" value="C1-set"/>
    <property type="match status" value="1"/>
</dbReference>
<dbReference type="InterPro" id="IPR003599">
    <property type="entry name" value="Ig_sub"/>
</dbReference>
<evidence type="ECO:0000313" key="9">
    <source>
        <dbReference type="EMBL" id="KAH0619290.1"/>
    </source>
</evidence>
<dbReference type="SUPFAM" id="SSF48726">
    <property type="entry name" value="Immunoglobulin"/>
    <property type="match status" value="5"/>
</dbReference>
<evidence type="ECO:0000256" key="1">
    <source>
        <dbReference type="ARBA" id="ARBA00004167"/>
    </source>
</evidence>
<dbReference type="Gene3D" id="2.60.40.10">
    <property type="entry name" value="Immunoglobulins"/>
    <property type="match status" value="5"/>
</dbReference>
<sequence>MLEASFTGKRLEIIQTPGSLLVSAGEKLTLHCTLRGFNRLGNVKWHKDLNRNQPAVYSQKGDSLPQVTRVNPGSFFDFSITIRNVQLEDAGTYYCVKYRYRLRGPEIEETSGKGTVVSVIGPTSRVESGASVTFKCTSDRFSPRDIAVTWWKDGRPIQPLQTTVLPEGESISYKVLSTVELQLTKEDVKSQLVCQINHKTLRSPLKESFRFRNILRVRPNIRMETIPPPPIQLNNIVTVTCNVDNFYPNDTTVAWLENNSKSEIRKDESMTQNRDGTSSLKSSLAMKATEERNFSVFACLIRHNSQPPVNKTATLIIRPQTEGGESANIPGAGTEDRVVIQPQDVVTVLRGDSLNLECQVANRFRLGSMKWFLGNGPNQKLIYDDTLESWRVTRINKSSDTDFTIVIHNVTDKDAGTYYCVMEYGFASKGGPECESGGGTQVIVQSIENQVVVQPQDFVSVITGESLKLKCWVDGGPPSGPMKWFLGNGTDRKVIYDDTLASERVTRNDKSSATDFTIVIHNVTDKDAGMYYCGMEKRFKGNGGADWKMGPGTQVAVKSAELRNSIPIGLWIGLSLSKIITALFLLFLFLRKEHSKMAPGHTAGSAGFSRAA</sequence>
<dbReference type="InterPro" id="IPR051755">
    <property type="entry name" value="Ig-like_CS_Receptor"/>
</dbReference>
<reference evidence="9 10" key="1">
    <citation type="journal article" date="2022" name="Gigascience">
        <title>A chromosome-level genome assembly and annotation of the desert horned lizard, Phrynosoma platyrhinos, provides insight into chromosomal rearrangements among reptiles.</title>
        <authorList>
            <person name="Koochekian N."/>
            <person name="Ascanio A."/>
            <person name="Farleigh K."/>
            <person name="Card D.C."/>
            <person name="Schield D.R."/>
            <person name="Castoe T.A."/>
            <person name="Jezkova T."/>
        </authorList>
    </citation>
    <scope>NUCLEOTIDE SEQUENCE [LARGE SCALE GENOMIC DNA]</scope>
    <source>
        <strain evidence="9">NK-2021</strain>
    </source>
</reference>
<keyword evidence="2 7" id="KW-0812">Transmembrane</keyword>
<organism evidence="9 10">
    <name type="scientific">Phrynosoma platyrhinos</name>
    <name type="common">Desert horned lizard</name>
    <dbReference type="NCBI Taxonomy" id="52577"/>
    <lineage>
        <taxon>Eukaryota</taxon>
        <taxon>Metazoa</taxon>
        <taxon>Chordata</taxon>
        <taxon>Craniata</taxon>
        <taxon>Vertebrata</taxon>
        <taxon>Euteleostomi</taxon>
        <taxon>Lepidosauria</taxon>
        <taxon>Squamata</taxon>
        <taxon>Bifurcata</taxon>
        <taxon>Unidentata</taxon>
        <taxon>Episquamata</taxon>
        <taxon>Toxicofera</taxon>
        <taxon>Iguania</taxon>
        <taxon>Phrynosomatidae</taxon>
        <taxon>Phrynosomatinae</taxon>
        <taxon>Phrynosoma</taxon>
    </lineage>
</organism>
<feature type="domain" description="Ig-like" evidence="8">
    <location>
        <begin position="449"/>
        <end position="533"/>
    </location>
</feature>
<dbReference type="Proteomes" id="UP000826234">
    <property type="component" value="Unassembled WGS sequence"/>
</dbReference>
<keyword evidence="5" id="KW-1015">Disulfide bond</keyword>
<dbReference type="Pfam" id="PF07686">
    <property type="entry name" value="V-set"/>
    <property type="match status" value="3"/>
</dbReference>
<feature type="domain" description="Ig-like" evidence="8">
    <location>
        <begin position="11"/>
        <end position="95"/>
    </location>
</feature>
<evidence type="ECO:0000256" key="7">
    <source>
        <dbReference type="SAM" id="Phobius"/>
    </source>
</evidence>
<feature type="transmembrane region" description="Helical" evidence="7">
    <location>
        <begin position="568"/>
        <end position="590"/>
    </location>
</feature>
<name>A0ABQ7SPJ8_PHRPL</name>
<dbReference type="SMART" id="SM00407">
    <property type="entry name" value="IGc1"/>
    <property type="match status" value="2"/>
</dbReference>
<dbReference type="InterPro" id="IPR036179">
    <property type="entry name" value="Ig-like_dom_sf"/>
</dbReference>
<proteinExistence type="predicted"/>
<evidence type="ECO:0000256" key="3">
    <source>
        <dbReference type="ARBA" id="ARBA00022989"/>
    </source>
</evidence>
<evidence type="ECO:0000256" key="2">
    <source>
        <dbReference type="ARBA" id="ARBA00022692"/>
    </source>
</evidence>
<evidence type="ECO:0000259" key="8">
    <source>
        <dbReference type="PROSITE" id="PS50835"/>
    </source>
</evidence>
<protein>
    <recommendedName>
        <fullName evidence="8">Ig-like domain-containing protein</fullName>
    </recommendedName>
</protein>
<keyword evidence="6" id="KW-0325">Glycoprotein</keyword>
<dbReference type="EMBL" id="JAIPUX010005289">
    <property type="protein sequence ID" value="KAH0619290.1"/>
    <property type="molecule type" value="Genomic_DNA"/>
</dbReference>
<dbReference type="SMART" id="SM00406">
    <property type="entry name" value="IGv"/>
    <property type="match status" value="3"/>
</dbReference>